<keyword evidence="3" id="KW-0206">Cytoskeleton</keyword>
<dbReference type="PANTHER" id="PTHR24107:SF27">
    <property type="entry name" value="DYNEIN REGULATORY COMPLEX SUBUNIT 5"/>
    <property type="match status" value="1"/>
</dbReference>
<evidence type="ECO:0000256" key="2">
    <source>
        <dbReference type="ARBA" id="ARBA00022490"/>
    </source>
</evidence>
<dbReference type="CDD" id="cd00116">
    <property type="entry name" value="LRR_RI"/>
    <property type="match status" value="1"/>
</dbReference>
<comment type="caution">
    <text evidence="5">The sequence shown here is derived from an EMBL/GenBank/DDBJ whole genome shotgun (WGS) entry which is preliminary data.</text>
</comment>
<sequence>MPEPNVSARASISPPIDMHTMNPAADPRRMRRIIAEDPEWSLAIVPLLTELCLRHIVNNFENKPILDELLPKHKVKVLEKLPTTVPLKVTANLISDEGYWKRCCLKQWEICDVSQYGGSWKRLFFERYLENLIEHFIPEVTDLGIILEAIPLCKDHVRKLDIRQLLPPVKINLKKDVDDDLSESESDIAIDIPSIDHFDFGTITSSLSFLEELHLVYGVRGCGMNFEWNLFEFTSRDCSSLARALKMCKSLKVFKLHKSKVDDEKARVLIKSLLDHPSLIKLDFSYNHIGDRGARAVGKLMNSSKLEQLNLCDNRIRAHGAQAIGHALSKNATLTSLNLRLNRIGDEGGQAICQALLQNSILVELHLGSNELSEPTATVLSQVLSKNTTLRNINLSCNRIGLDGGKQLMEGMSDNKTVTEFDLRLTEVGQESEFVINQILRVNEEGARLESLRRIQKETSQSNF</sequence>
<evidence type="ECO:0008006" key="7">
    <source>
        <dbReference type="Google" id="ProtNLM"/>
    </source>
</evidence>
<protein>
    <recommendedName>
        <fullName evidence="7">T-complex-associated testis-expressed protein 1</fullName>
    </recommendedName>
</protein>
<evidence type="ECO:0000313" key="5">
    <source>
        <dbReference type="EMBL" id="KAJ1147812.1"/>
    </source>
</evidence>
<dbReference type="PANTHER" id="PTHR24107">
    <property type="entry name" value="YNEIN REGULATORY COMPLEX SUBUNIT 5"/>
    <property type="match status" value="1"/>
</dbReference>
<accession>A0AAV7R7Y5</accession>
<dbReference type="GO" id="GO:0007018">
    <property type="term" value="P:microtubule-based movement"/>
    <property type="evidence" value="ECO:0007669"/>
    <property type="project" value="TreeGrafter"/>
</dbReference>
<keyword evidence="2" id="KW-0963">Cytoplasm</keyword>
<dbReference type="EMBL" id="JANPWB010000009">
    <property type="protein sequence ID" value="KAJ1147812.1"/>
    <property type="molecule type" value="Genomic_DNA"/>
</dbReference>
<dbReference type="InterPro" id="IPR001611">
    <property type="entry name" value="Leu-rich_rpt"/>
</dbReference>
<evidence type="ECO:0000256" key="3">
    <source>
        <dbReference type="ARBA" id="ARBA00023212"/>
    </source>
</evidence>
<evidence type="ECO:0000313" key="6">
    <source>
        <dbReference type="Proteomes" id="UP001066276"/>
    </source>
</evidence>
<dbReference type="AlphaFoldDB" id="A0AAV7R7Y5"/>
<organism evidence="5 6">
    <name type="scientific">Pleurodeles waltl</name>
    <name type="common">Iberian ribbed newt</name>
    <dbReference type="NCBI Taxonomy" id="8319"/>
    <lineage>
        <taxon>Eukaryota</taxon>
        <taxon>Metazoa</taxon>
        <taxon>Chordata</taxon>
        <taxon>Craniata</taxon>
        <taxon>Vertebrata</taxon>
        <taxon>Euteleostomi</taxon>
        <taxon>Amphibia</taxon>
        <taxon>Batrachia</taxon>
        <taxon>Caudata</taxon>
        <taxon>Salamandroidea</taxon>
        <taxon>Salamandridae</taxon>
        <taxon>Pleurodelinae</taxon>
        <taxon>Pleurodeles</taxon>
    </lineage>
</organism>
<dbReference type="Proteomes" id="UP001066276">
    <property type="component" value="Chromosome 5"/>
</dbReference>
<reference evidence="5" key="1">
    <citation type="journal article" date="2022" name="bioRxiv">
        <title>Sequencing and chromosome-scale assembly of the giantPleurodeles waltlgenome.</title>
        <authorList>
            <person name="Brown T."/>
            <person name="Elewa A."/>
            <person name="Iarovenko S."/>
            <person name="Subramanian E."/>
            <person name="Araus A.J."/>
            <person name="Petzold A."/>
            <person name="Susuki M."/>
            <person name="Suzuki K.-i.T."/>
            <person name="Hayashi T."/>
            <person name="Toyoda A."/>
            <person name="Oliveira C."/>
            <person name="Osipova E."/>
            <person name="Leigh N.D."/>
            <person name="Simon A."/>
            <person name="Yun M.H."/>
        </authorList>
    </citation>
    <scope>NUCLEOTIDE SEQUENCE</scope>
    <source>
        <strain evidence="5">20211129_DDA</strain>
        <tissue evidence="5">Liver</tissue>
    </source>
</reference>
<dbReference type="InterPro" id="IPR032675">
    <property type="entry name" value="LRR_dom_sf"/>
</dbReference>
<name>A0AAV7R7Y5_PLEWA</name>
<keyword evidence="6" id="KW-1185">Reference proteome</keyword>
<evidence type="ECO:0000256" key="4">
    <source>
        <dbReference type="SAM" id="MobiDB-lite"/>
    </source>
</evidence>
<gene>
    <name evidence="5" type="ORF">NDU88_000667</name>
</gene>
<dbReference type="SMART" id="SM00368">
    <property type="entry name" value="LRR_RI"/>
    <property type="match status" value="5"/>
</dbReference>
<dbReference type="InterPro" id="IPR052410">
    <property type="entry name" value="DRC5"/>
</dbReference>
<dbReference type="Pfam" id="PF13516">
    <property type="entry name" value="LRR_6"/>
    <property type="match status" value="3"/>
</dbReference>
<dbReference type="Gene3D" id="3.80.10.10">
    <property type="entry name" value="Ribonuclease Inhibitor"/>
    <property type="match status" value="2"/>
</dbReference>
<evidence type="ECO:0000256" key="1">
    <source>
        <dbReference type="ARBA" id="ARBA00004245"/>
    </source>
</evidence>
<feature type="region of interest" description="Disordered" evidence="4">
    <location>
        <begin position="1"/>
        <end position="23"/>
    </location>
</feature>
<proteinExistence type="predicted"/>
<dbReference type="GO" id="GO:0005856">
    <property type="term" value="C:cytoskeleton"/>
    <property type="evidence" value="ECO:0007669"/>
    <property type="project" value="UniProtKB-SubCell"/>
</dbReference>
<dbReference type="SUPFAM" id="SSF52047">
    <property type="entry name" value="RNI-like"/>
    <property type="match status" value="1"/>
</dbReference>
<comment type="subcellular location">
    <subcellularLocation>
        <location evidence="1">Cytoplasm</location>
        <location evidence="1">Cytoskeleton</location>
    </subcellularLocation>
</comment>